<feature type="compositionally biased region" description="Basic and acidic residues" evidence="7">
    <location>
        <begin position="500"/>
        <end position="522"/>
    </location>
</feature>
<comment type="subcellular location">
    <subcellularLocation>
        <location evidence="1">Cytoplasmic vesicle membrane</location>
    </subcellularLocation>
</comment>
<dbReference type="Pfam" id="PF15920">
    <property type="entry name" value="WHAMM-JMY_N"/>
    <property type="match status" value="1"/>
</dbReference>
<keyword evidence="6" id="KW-0968">Cytoplasmic vesicle</keyword>
<name>A0AA40LDS9_CNENI</name>
<evidence type="ECO:0000313" key="10">
    <source>
        <dbReference type="Proteomes" id="UP001177744"/>
    </source>
</evidence>
<keyword evidence="5" id="KW-0009">Actin-binding</keyword>
<sequence length="791" mass="89821">MEDEQPDSLEGWVPVREDLFAEPERHQLRFLVAWNDAEGKFAVTCHDRTAQRQRRREGSRPGSPPSWAGLLSAAGLRGAHQQLAALWPPLECCFPPLPPELEAGGGGAWGLWTLVWPARPGPGEAALQELCARLERYLGLAAEGCGGAAVRDALLPADGGAPDCESPRAFRERALRARLAEAGARLQQILQGHERANTMVALMEVYGEEDEVYQEFVTVATMFFQYLLKPFRDMREVATSCKRDILKSLDEDDLGPKRIVALQKEAEEWARQADEAIVSIQDITVNYFKETVKALAGMQKQMEQDEKRFGQAAWATATPRLERLKLMLARETLQLMRAQELCLDHKRAEIRGKMEDLPEQEKNINVVDELEIKYHEVQLELYEIQFEILKYEEILLITQLDSIKRLIKDKQDEVVYYDPCESPEELRVIDPMKGLQDHKNLELQELSRQCRQLECKRGRICARRAHLRNRKDQCKENHRLRLQQAEESIRYFHQHHSIQVKRDKMKEQEQKKKEWISQERQKTLQRLRAFKERGPGRPAPKTPRPEPEAPNLPGGLPQPAASPASQGKALVHPSSRKTRSAPSYDVSNVKPPKCRDCPGNVPVQMAVPAGDQTQSKPREELPPPPHRLPRRLPPLPRLRLRLHQHLRSCFVLFFSICESSEFTPQDFSTRLRDSSGHVKCPVSGSMDEVLADLRRGRTPLHKVEVPAPAPPCTSLNEHILAAIRQGVTLKKVHPDLGPSPSRKPASDLETSIKAALQRIQRVSADSEEEEEEEEGDEGEEGEEDSPGEWDH</sequence>
<feature type="region of interest" description="Disordered" evidence="7">
    <location>
        <begin position="496"/>
        <end position="632"/>
    </location>
</feature>
<dbReference type="GO" id="GO:0006888">
    <property type="term" value="P:endoplasmic reticulum to Golgi vesicle-mediated transport"/>
    <property type="evidence" value="ECO:0007669"/>
    <property type="project" value="TreeGrafter"/>
</dbReference>
<evidence type="ECO:0000256" key="4">
    <source>
        <dbReference type="ARBA" id="ARBA00023136"/>
    </source>
</evidence>
<feature type="region of interest" description="Disordered" evidence="7">
    <location>
        <begin position="731"/>
        <end position="791"/>
    </location>
</feature>
<keyword evidence="4" id="KW-0472">Membrane</keyword>
<dbReference type="GO" id="GO:0033116">
    <property type="term" value="C:endoplasmic reticulum-Golgi intermediate compartment membrane"/>
    <property type="evidence" value="ECO:0007669"/>
    <property type="project" value="TreeGrafter"/>
</dbReference>
<dbReference type="AlphaFoldDB" id="A0AA40LDS9"/>
<reference evidence="9" key="1">
    <citation type="submission" date="2023-06" db="EMBL/GenBank/DDBJ databases">
        <title>Reference genome for the Northern bat (Eptesicus nilssonii), a most northern bat species.</title>
        <authorList>
            <person name="Laine V.N."/>
            <person name="Pulliainen A.T."/>
            <person name="Lilley T.M."/>
        </authorList>
    </citation>
    <scope>NUCLEOTIDE SEQUENCE</scope>
    <source>
        <strain evidence="9">BLF_Eptnil</strain>
        <tissue evidence="9">Kidney</tissue>
    </source>
</reference>
<accession>A0AA40LDS9</accession>
<evidence type="ECO:0000256" key="2">
    <source>
        <dbReference type="ARBA" id="ARBA00022490"/>
    </source>
</evidence>
<evidence type="ECO:0000256" key="7">
    <source>
        <dbReference type="SAM" id="MobiDB-lite"/>
    </source>
</evidence>
<dbReference type="InterPro" id="IPR003124">
    <property type="entry name" value="WH2_dom"/>
</dbReference>
<feature type="domain" description="WH2" evidence="8">
    <location>
        <begin position="715"/>
        <end position="732"/>
    </location>
</feature>
<dbReference type="EMBL" id="JAULJE010000025">
    <property type="protein sequence ID" value="KAK1327808.1"/>
    <property type="molecule type" value="Genomic_DNA"/>
</dbReference>
<feature type="region of interest" description="Disordered" evidence="7">
    <location>
        <begin position="47"/>
        <end position="69"/>
    </location>
</feature>
<dbReference type="GO" id="GO:0071933">
    <property type="term" value="F:Arp2/3 complex binding"/>
    <property type="evidence" value="ECO:0007669"/>
    <property type="project" value="TreeGrafter"/>
</dbReference>
<dbReference type="PROSITE" id="PS51082">
    <property type="entry name" value="WH2"/>
    <property type="match status" value="1"/>
</dbReference>
<feature type="compositionally biased region" description="Pro residues" evidence="7">
    <location>
        <begin position="622"/>
        <end position="632"/>
    </location>
</feature>
<protein>
    <recommendedName>
        <fullName evidence="8">WH2 domain-containing protein</fullName>
    </recommendedName>
</protein>
<dbReference type="PANTHER" id="PTHR23330">
    <property type="entry name" value="P300 TRANSCRIPTIONAL COFACTOR JMY-RELATED"/>
    <property type="match status" value="1"/>
</dbReference>
<proteinExistence type="predicted"/>
<dbReference type="InterPro" id="IPR031808">
    <property type="entry name" value="JMY/WHAMM_N"/>
</dbReference>
<evidence type="ECO:0000256" key="6">
    <source>
        <dbReference type="ARBA" id="ARBA00023329"/>
    </source>
</evidence>
<dbReference type="PANTHER" id="PTHR23330:SF6">
    <property type="entry name" value="WASP HOMOLOG-ASSOCIATED PROTEIN WITH ACTIN, MEMBRANES AND MICROTUBULES"/>
    <property type="match status" value="1"/>
</dbReference>
<evidence type="ECO:0000313" key="9">
    <source>
        <dbReference type="EMBL" id="KAK1327808.1"/>
    </source>
</evidence>
<feature type="compositionally biased region" description="Acidic residues" evidence="7">
    <location>
        <begin position="765"/>
        <end position="791"/>
    </location>
</feature>
<evidence type="ECO:0000256" key="3">
    <source>
        <dbReference type="ARBA" id="ARBA00023054"/>
    </source>
</evidence>
<dbReference type="InterPro" id="IPR031738">
    <property type="entry name" value="JMY/WHAMM"/>
</dbReference>
<dbReference type="Proteomes" id="UP001177744">
    <property type="component" value="Unassembled WGS sequence"/>
</dbReference>
<evidence type="ECO:0000259" key="8">
    <source>
        <dbReference type="PROSITE" id="PS51082"/>
    </source>
</evidence>
<evidence type="ECO:0000256" key="5">
    <source>
        <dbReference type="ARBA" id="ARBA00023203"/>
    </source>
</evidence>
<dbReference type="GO" id="GO:0034314">
    <property type="term" value="P:Arp2/3 complex-mediated actin nucleation"/>
    <property type="evidence" value="ECO:0007669"/>
    <property type="project" value="TreeGrafter"/>
</dbReference>
<dbReference type="Pfam" id="PF15871">
    <property type="entry name" value="JMY"/>
    <property type="match status" value="1"/>
</dbReference>
<dbReference type="GO" id="GO:0030659">
    <property type="term" value="C:cytoplasmic vesicle membrane"/>
    <property type="evidence" value="ECO:0007669"/>
    <property type="project" value="UniProtKB-SubCell"/>
</dbReference>
<keyword evidence="10" id="KW-1185">Reference proteome</keyword>
<comment type="caution">
    <text evidence="9">The sequence shown here is derived from an EMBL/GenBank/DDBJ whole genome shotgun (WGS) entry which is preliminary data.</text>
</comment>
<keyword evidence="2" id="KW-0963">Cytoplasm</keyword>
<evidence type="ECO:0000256" key="1">
    <source>
        <dbReference type="ARBA" id="ARBA00004156"/>
    </source>
</evidence>
<organism evidence="9 10">
    <name type="scientific">Cnephaeus nilssonii</name>
    <name type="common">Northern bat</name>
    <name type="synonym">Eptesicus nilssonii</name>
    <dbReference type="NCBI Taxonomy" id="3371016"/>
    <lineage>
        <taxon>Eukaryota</taxon>
        <taxon>Metazoa</taxon>
        <taxon>Chordata</taxon>
        <taxon>Craniata</taxon>
        <taxon>Vertebrata</taxon>
        <taxon>Euteleostomi</taxon>
        <taxon>Mammalia</taxon>
        <taxon>Eutheria</taxon>
        <taxon>Laurasiatheria</taxon>
        <taxon>Chiroptera</taxon>
        <taxon>Yangochiroptera</taxon>
        <taxon>Vespertilionidae</taxon>
        <taxon>Cnephaeus</taxon>
    </lineage>
</organism>
<dbReference type="GO" id="GO:0003779">
    <property type="term" value="F:actin binding"/>
    <property type="evidence" value="ECO:0007669"/>
    <property type="project" value="UniProtKB-KW"/>
</dbReference>
<keyword evidence="3" id="KW-0175">Coiled coil</keyword>
<gene>
    <name evidence="9" type="ORF">QTO34_012716</name>
</gene>